<dbReference type="EMBL" id="VDEP01000372">
    <property type="protein sequence ID" value="KAA1095407.1"/>
    <property type="molecule type" value="Genomic_DNA"/>
</dbReference>
<comment type="caution">
    <text evidence="2">The sequence shown here is derived from an EMBL/GenBank/DDBJ whole genome shotgun (WGS) entry which is preliminary data.</text>
</comment>
<dbReference type="EMBL" id="VSWC01000054">
    <property type="protein sequence ID" value="KAA1099742.1"/>
    <property type="molecule type" value="Genomic_DNA"/>
</dbReference>
<dbReference type="Proteomes" id="UP000324748">
    <property type="component" value="Unassembled WGS sequence"/>
</dbReference>
<dbReference type="OrthoDB" id="2386367at2759"/>
<evidence type="ECO:0000313" key="3">
    <source>
        <dbReference type="EMBL" id="KAA1099742.1"/>
    </source>
</evidence>
<evidence type="ECO:0000256" key="1">
    <source>
        <dbReference type="SAM" id="SignalP"/>
    </source>
</evidence>
<keyword evidence="1" id="KW-0732">Signal</keyword>
<reference evidence="4 5" key="1">
    <citation type="submission" date="2019-05" db="EMBL/GenBank/DDBJ databases">
        <title>Emergence of the Ug99 lineage of the wheat stem rust pathogen through somatic hybridization.</title>
        <authorList>
            <person name="Li F."/>
            <person name="Upadhyaya N.M."/>
            <person name="Sperschneider J."/>
            <person name="Matny O."/>
            <person name="Nguyen-Phuc H."/>
            <person name="Mago R."/>
            <person name="Raley C."/>
            <person name="Miller M.E."/>
            <person name="Silverstein K.A.T."/>
            <person name="Henningsen E."/>
            <person name="Hirsch C.D."/>
            <person name="Visser B."/>
            <person name="Pretorius Z.A."/>
            <person name="Steffenson B.J."/>
            <person name="Schwessinger B."/>
            <person name="Dodds P.N."/>
            <person name="Figueroa M."/>
        </authorList>
    </citation>
    <scope>NUCLEOTIDE SEQUENCE [LARGE SCALE GENOMIC DNA]</scope>
    <source>
        <strain evidence="3">21-0</strain>
        <strain evidence="2 5">Ug99</strain>
    </source>
</reference>
<evidence type="ECO:0000313" key="5">
    <source>
        <dbReference type="Proteomes" id="UP000325313"/>
    </source>
</evidence>
<feature type="signal peptide" evidence="1">
    <location>
        <begin position="1"/>
        <end position="20"/>
    </location>
</feature>
<feature type="chain" id="PRO_5033845376" description="F-box domain-containing protein" evidence="1">
    <location>
        <begin position="21"/>
        <end position="580"/>
    </location>
</feature>
<evidence type="ECO:0000313" key="4">
    <source>
        <dbReference type="Proteomes" id="UP000324748"/>
    </source>
</evidence>
<evidence type="ECO:0008006" key="6">
    <source>
        <dbReference type="Google" id="ProtNLM"/>
    </source>
</evidence>
<sequence length="580" mass="67871">MFRLSRFISLLLLSIPFVYTVSYQRIFGSLKTETVARSDNKLHALAWKGEGYQGLVEKWQSSGGTSKGTICPIRRSNMLKNWDTNQKEVIILEEYSRNLSNFHNQLLLEDFELMKKRRKNIDLVKLSEAKEILEESKKNLSILKQWKLFKLANIDLNVAHSQFKEWFISNENDSLIYRKLLKVPVDIFGLIFDQHLQGLGNVTLKEMKKLITNYDFLWNDLIPGCPFSFPKIREHVREYFFMMVDFLFENEFINPEMVRSLFQDQKIVCEIVHHTATCLGNEIEMKYIDWGPKLTEHWYWPHVNKFYSALGKKEENIVDFVCLSERIYDLGESNRASINQFGFDGWELWEIIFKNHSIAIGQYFRKLKNLKGSDGLENYSGKNSLLHSQLSTSDLKLLEEEMEQTVPLLILKQYPYALSGSNKSYLDQFRPAVFDLLIFYENNLYPGILNKFIMKSKLERVSLVDTPQAHDNEDIVELIILSSECYSLFSLARNYEAIFEKAPERIVFGLSYDESIPKGYISRLHEILPEWKKTYSKVKEAGEEIITRLCEGDKNLPRLIKAIKTVETEPLHKLSKLFLS</sequence>
<evidence type="ECO:0000313" key="2">
    <source>
        <dbReference type="EMBL" id="KAA1095407.1"/>
    </source>
</evidence>
<accession>A0A5B0P1E0</accession>
<protein>
    <recommendedName>
        <fullName evidence="6">F-box domain-containing protein</fullName>
    </recommendedName>
</protein>
<gene>
    <name evidence="3" type="ORF">PGT21_019188</name>
    <name evidence="2" type="ORF">PGTUg99_029769</name>
</gene>
<dbReference type="AlphaFoldDB" id="A0A5B0P1E0"/>
<keyword evidence="4" id="KW-1185">Reference proteome</keyword>
<name>A0A5B0P1E0_PUCGR</name>
<proteinExistence type="predicted"/>
<dbReference type="Proteomes" id="UP000325313">
    <property type="component" value="Unassembled WGS sequence"/>
</dbReference>
<organism evidence="2 5">
    <name type="scientific">Puccinia graminis f. sp. tritici</name>
    <dbReference type="NCBI Taxonomy" id="56615"/>
    <lineage>
        <taxon>Eukaryota</taxon>
        <taxon>Fungi</taxon>
        <taxon>Dikarya</taxon>
        <taxon>Basidiomycota</taxon>
        <taxon>Pucciniomycotina</taxon>
        <taxon>Pucciniomycetes</taxon>
        <taxon>Pucciniales</taxon>
        <taxon>Pucciniaceae</taxon>
        <taxon>Puccinia</taxon>
    </lineage>
</organism>